<name>A0ABD6EZF6_9BILA</name>
<organism evidence="7 8">
    <name type="scientific">Gnathostoma spinigerum</name>
    <dbReference type="NCBI Taxonomy" id="75299"/>
    <lineage>
        <taxon>Eukaryota</taxon>
        <taxon>Metazoa</taxon>
        <taxon>Ecdysozoa</taxon>
        <taxon>Nematoda</taxon>
        <taxon>Chromadorea</taxon>
        <taxon>Rhabditida</taxon>
        <taxon>Spirurina</taxon>
        <taxon>Gnathostomatomorpha</taxon>
        <taxon>Gnathostomatoidea</taxon>
        <taxon>Gnathostomatidae</taxon>
        <taxon>Gnathostoma</taxon>
    </lineage>
</organism>
<evidence type="ECO:0000256" key="4">
    <source>
        <dbReference type="ARBA" id="ARBA00070836"/>
    </source>
</evidence>
<dbReference type="Proteomes" id="UP001608902">
    <property type="component" value="Unassembled WGS sequence"/>
</dbReference>
<evidence type="ECO:0000256" key="1">
    <source>
        <dbReference type="ARBA" id="ARBA00022448"/>
    </source>
</evidence>
<dbReference type="InterPro" id="IPR045875">
    <property type="entry name" value="NTF2"/>
</dbReference>
<keyword evidence="3 5" id="KW-0539">Nucleus</keyword>
<evidence type="ECO:0000259" key="6">
    <source>
        <dbReference type="PROSITE" id="PS50177"/>
    </source>
</evidence>
<dbReference type="InterPro" id="IPR002075">
    <property type="entry name" value="NTF2_dom"/>
</dbReference>
<comment type="function">
    <text evidence="5">Has a role in nuclear-cytoplasmic transport of proteins and mRNAs.</text>
</comment>
<protein>
    <recommendedName>
        <fullName evidence="4 5">NTF2-related export protein</fullName>
    </recommendedName>
</protein>
<dbReference type="GO" id="GO:0006913">
    <property type="term" value="P:nucleocytoplasmic transport"/>
    <property type="evidence" value="ECO:0007669"/>
    <property type="project" value="UniProtKB-UniRule"/>
</dbReference>
<dbReference type="FunFam" id="3.10.450.50:FF:000006">
    <property type="entry name" value="NTF2-related export protein 2 isoform 1"/>
    <property type="match status" value="1"/>
</dbReference>
<dbReference type="AlphaFoldDB" id="A0ABD6EZF6"/>
<keyword evidence="5" id="KW-0963">Cytoplasm</keyword>
<evidence type="ECO:0000313" key="7">
    <source>
        <dbReference type="EMBL" id="MFH4982901.1"/>
    </source>
</evidence>
<dbReference type="Pfam" id="PF02136">
    <property type="entry name" value="NTF2"/>
    <property type="match status" value="1"/>
</dbReference>
<dbReference type="GO" id="GO:0015031">
    <property type="term" value="P:protein transport"/>
    <property type="evidence" value="ECO:0007669"/>
    <property type="project" value="UniProtKB-KW"/>
</dbReference>
<dbReference type="GO" id="GO:0051028">
    <property type="term" value="P:mRNA transport"/>
    <property type="evidence" value="ECO:0007669"/>
    <property type="project" value="UniProtKB-UniRule"/>
</dbReference>
<dbReference type="GO" id="GO:0005737">
    <property type="term" value="C:cytoplasm"/>
    <property type="evidence" value="ECO:0007669"/>
    <property type="project" value="UniProtKB-SubCell"/>
</dbReference>
<feature type="domain" description="NTF2" evidence="6">
    <location>
        <begin position="16"/>
        <end position="128"/>
    </location>
</feature>
<keyword evidence="8" id="KW-1185">Reference proteome</keyword>
<comment type="subcellular location">
    <subcellularLocation>
        <location evidence="5">Cytoplasm</location>
    </subcellularLocation>
    <subcellularLocation>
        <location evidence="5">Nucleus</location>
    </subcellularLocation>
</comment>
<evidence type="ECO:0000256" key="5">
    <source>
        <dbReference type="RuleBase" id="RU369002"/>
    </source>
</evidence>
<gene>
    <name evidence="7" type="ORF">AB6A40_009610</name>
</gene>
<dbReference type="CDD" id="cd00780">
    <property type="entry name" value="NTF2"/>
    <property type="match status" value="1"/>
</dbReference>
<evidence type="ECO:0000256" key="2">
    <source>
        <dbReference type="ARBA" id="ARBA00022927"/>
    </source>
</evidence>
<sequence length="130" mass="14547">MASDKTLAEDETTCKDADKFAKLFYDALDRKRSKMNFLYVDESTLVWNGNPVCGVENITKFLEALPQTTHNIVSMDAHAINGPNAQQCIVVLSVGNVNIGGTTHAFSQTLILVIDDEKYKIKSDRFRFID</sequence>
<dbReference type="PROSITE" id="PS50177">
    <property type="entry name" value="NTF2_DOMAIN"/>
    <property type="match status" value="1"/>
</dbReference>
<comment type="caution">
    <text evidence="7">The sequence shown here is derived from an EMBL/GenBank/DDBJ whole genome shotgun (WGS) entry which is preliminary data.</text>
</comment>
<dbReference type="PANTHER" id="PTHR12612">
    <property type="entry name" value="NUCLEAR TRANSPORT FACTOR 2"/>
    <property type="match status" value="1"/>
</dbReference>
<reference evidence="7 8" key="1">
    <citation type="submission" date="2024-08" db="EMBL/GenBank/DDBJ databases">
        <title>Gnathostoma spinigerum genome.</title>
        <authorList>
            <person name="Gonzalez-Bertolin B."/>
            <person name="Monzon S."/>
            <person name="Zaballos A."/>
            <person name="Jimenez P."/>
            <person name="Dekumyoy P."/>
            <person name="Varona S."/>
            <person name="Cuesta I."/>
            <person name="Sumanam S."/>
            <person name="Adisakwattana P."/>
            <person name="Gasser R.B."/>
            <person name="Hernandez-Gonzalez A."/>
            <person name="Young N.D."/>
            <person name="Perteguer M.J."/>
        </authorList>
    </citation>
    <scope>NUCLEOTIDE SEQUENCE [LARGE SCALE GENOMIC DNA]</scope>
    <source>
        <strain evidence="7">AL3</strain>
        <tissue evidence="7">Liver</tissue>
    </source>
</reference>
<evidence type="ECO:0000313" key="8">
    <source>
        <dbReference type="Proteomes" id="UP001608902"/>
    </source>
</evidence>
<evidence type="ECO:0000256" key="3">
    <source>
        <dbReference type="ARBA" id="ARBA00023242"/>
    </source>
</evidence>
<dbReference type="SUPFAM" id="SSF54427">
    <property type="entry name" value="NTF2-like"/>
    <property type="match status" value="1"/>
</dbReference>
<dbReference type="InterPro" id="IPR032710">
    <property type="entry name" value="NTF2-like_dom_sf"/>
</dbReference>
<dbReference type="InterPro" id="IPR018222">
    <property type="entry name" value="Nuclear_transport_factor_2_euk"/>
</dbReference>
<dbReference type="Gene3D" id="3.10.450.50">
    <property type="match status" value="1"/>
</dbReference>
<dbReference type="EMBL" id="JBGFUD010010424">
    <property type="protein sequence ID" value="MFH4982901.1"/>
    <property type="molecule type" value="Genomic_DNA"/>
</dbReference>
<dbReference type="GO" id="GO:0005634">
    <property type="term" value="C:nucleus"/>
    <property type="evidence" value="ECO:0007669"/>
    <property type="project" value="UniProtKB-SubCell"/>
</dbReference>
<accession>A0ABD6EZF6</accession>
<proteinExistence type="predicted"/>
<keyword evidence="1 5" id="KW-0813">Transport</keyword>
<keyword evidence="2 5" id="KW-0653">Protein transport</keyword>